<evidence type="ECO:0000256" key="3">
    <source>
        <dbReference type="ARBA" id="ARBA00022729"/>
    </source>
</evidence>
<accession>K9IGW6</accession>
<protein>
    <submittedName>
        <fullName evidence="6">Putative secreted mucin</fullName>
    </submittedName>
</protein>
<evidence type="ECO:0000256" key="4">
    <source>
        <dbReference type="SAM" id="MobiDB-lite"/>
    </source>
</evidence>
<evidence type="ECO:0000256" key="2">
    <source>
        <dbReference type="ARBA" id="ARBA00022525"/>
    </source>
</evidence>
<feature type="chain" id="PRO_5003932185" evidence="5">
    <location>
        <begin position="23"/>
        <end position="140"/>
    </location>
</feature>
<dbReference type="Pfam" id="PF15621">
    <property type="entry name" value="PROL5-SMR"/>
    <property type="match status" value="1"/>
</dbReference>
<feature type="region of interest" description="Disordered" evidence="4">
    <location>
        <begin position="83"/>
        <end position="140"/>
    </location>
</feature>
<dbReference type="GO" id="GO:0005576">
    <property type="term" value="C:extracellular region"/>
    <property type="evidence" value="ECO:0007669"/>
    <property type="project" value="UniProtKB-SubCell"/>
</dbReference>
<reference evidence="6" key="1">
    <citation type="submission" date="2012-11" db="EMBL/GenBank/DDBJ databases">
        <title>The Vampirome: Transcriptome and Proteome Analysis of the Submandibular and Accessory Glands of the Vampire Bat and Vector of Human Rabies, Desmodus rotundus.</title>
        <authorList>
            <person name="Francischetti I.M.B."/>
            <person name="Assumpcao T.C.F."/>
            <person name="Ma D."/>
            <person name="Vicente E.C."/>
            <person name="Ribeiro J.M.C."/>
        </authorList>
    </citation>
    <scope>NUCLEOTIDE SEQUENCE</scope>
    <source>
        <tissue evidence="6">Salivary gland</tissue>
    </source>
</reference>
<organism evidence="6">
    <name type="scientific">Desmodus rotundus</name>
    <name type="common">Vampire bat</name>
    <dbReference type="NCBI Taxonomy" id="9430"/>
    <lineage>
        <taxon>Eukaryota</taxon>
        <taxon>Metazoa</taxon>
        <taxon>Chordata</taxon>
        <taxon>Craniata</taxon>
        <taxon>Vertebrata</taxon>
        <taxon>Euteleostomi</taxon>
        <taxon>Mammalia</taxon>
        <taxon>Eutheria</taxon>
        <taxon>Laurasiatheria</taxon>
        <taxon>Chiroptera</taxon>
        <taxon>Yangochiroptera</taxon>
        <taxon>Phyllostomidae</taxon>
        <taxon>Desmodontinae</taxon>
        <taxon>Desmodus</taxon>
    </lineage>
</organism>
<keyword evidence="2" id="KW-0964">Secreted</keyword>
<comment type="subcellular location">
    <subcellularLocation>
        <location evidence="1">Secreted</location>
    </subcellularLocation>
</comment>
<evidence type="ECO:0000256" key="1">
    <source>
        <dbReference type="ARBA" id="ARBA00004613"/>
    </source>
</evidence>
<evidence type="ECO:0000313" key="6">
    <source>
        <dbReference type="EMBL" id="JAA45102.1"/>
    </source>
</evidence>
<evidence type="ECO:0000256" key="5">
    <source>
        <dbReference type="SAM" id="SignalP"/>
    </source>
</evidence>
<proteinExistence type="evidence at transcript level"/>
<dbReference type="PANTHER" id="PTHR14179">
    <property type="entry name" value="SMR1-RELATED"/>
    <property type="match status" value="1"/>
</dbReference>
<feature type="signal peptide" evidence="5">
    <location>
        <begin position="1"/>
        <end position="22"/>
    </location>
</feature>
<feature type="compositionally biased region" description="Low complexity" evidence="4">
    <location>
        <begin position="113"/>
        <end position="140"/>
    </location>
</feature>
<dbReference type="AlphaFoldDB" id="K9IGW6"/>
<dbReference type="PANTHER" id="PTHR14179:SF13">
    <property type="entry name" value="SUBMAXILLARY GLAND ANDROGEN-REGULATED PROTEIN 3B"/>
    <property type="match status" value="1"/>
</dbReference>
<name>K9IGW6_DESRO</name>
<sequence>MKSLCLILGLLALEACFSPGESHRDRRRLYPPWFQPPFPLQPLPWASGFPPFRLPPSYGPGRLPSTFFPPYYGTGYPFPPSQPNPILSPEYPPMNPVYLTPAPQEQTSSMSYTTVTEKPTTTNTGSTSPTTTAQDTTPAT</sequence>
<keyword evidence="3 5" id="KW-0732">Signal</keyword>
<feature type="compositionally biased region" description="Polar residues" evidence="4">
    <location>
        <begin position="103"/>
        <end position="112"/>
    </location>
</feature>
<dbReference type="EMBL" id="GABZ01008423">
    <property type="protein sequence ID" value="JAA45102.1"/>
    <property type="molecule type" value="mRNA"/>
</dbReference>
<dbReference type="InterPro" id="IPR026288">
    <property type="entry name" value="SMR-like"/>
</dbReference>